<evidence type="ECO:0000256" key="4">
    <source>
        <dbReference type="ARBA" id="ARBA00022741"/>
    </source>
</evidence>
<dbReference type="InterPro" id="IPR003593">
    <property type="entry name" value="AAA+_ATPase"/>
</dbReference>
<dbReference type="InterPro" id="IPR003439">
    <property type="entry name" value="ABC_transporter-like_ATP-bd"/>
</dbReference>
<comment type="similarity">
    <text evidence="2">Belongs to the ABC transporter superfamily.</text>
</comment>
<organism evidence="8 9">
    <name type="scientific">Streptomyces similanensis</name>
    <dbReference type="NCBI Taxonomy" id="1274988"/>
    <lineage>
        <taxon>Bacteria</taxon>
        <taxon>Bacillati</taxon>
        <taxon>Actinomycetota</taxon>
        <taxon>Actinomycetes</taxon>
        <taxon>Kitasatosporales</taxon>
        <taxon>Streptomycetaceae</taxon>
        <taxon>Streptomyces</taxon>
    </lineage>
</organism>
<keyword evidence="6" id="KW-0046">Antibiotic resistance</keyword>
<dbReference type="RefSeq" id="WP_176150886.1">
    <property type="nucleotide sequence ID" value="NZ_BAABKC010000011.1"/>
</dbReference>
<keyword evidence="9" id="KW-1185">Reference proteome</keyword>
<dbReference type="EMBL" id="BAABKC010000011">
    <property type="protein sequence ID" value="GAA5044965.1"/>
    <property type="molecule type" value="Genomic_DNA"/>
</dbReference>
<dbReference type="InterPro" id="IPR050763">
    <property type="entry name" value="ABC_transporter_ATP-binding"/>
</dbReference>
<evidence type="ECO:0000256" key="3">
    <source>
        <dbReference type="ARBA" id="ARBA00022448"/>
    </source>
</evidence>
<evidence type="ECO:0000313" key="9">
    <source>
        <dbReference type="Proteomes" id="UP001500124"/>
    </source>
</evidence>
<keyword evidence="3" id="KW-0813">Transport</keyword>
<dbReference type="PANTHER" id="PTHR42711">
    <property type="entry name" value="ABC TRANSPORTER ATP-BINDING PROTEIN"/>
    <property type="match status" value="1"/>
</dbReference>
<dbReference type="SMART" id="SM00382">
    <property type="entry name" value="AAA"/>
    <property type="match status" value="1"/>
</dbReference>
<evidence type="ECO:0000313" key="8">
    <source>
        <dbReference type="EMBL" id="GAA5044965.1"/>
    </source>
</evidence>
<dbReference type="Pfam" id="PF00005">
    <property type="entry name" value="ABC_tran"/>
    <property type="match status" value="1"/>
</dbReference>
<comment type="caution">
    <text evidence="8">The sequence shown here is derived from an EMBL/GenBank/DDBJ whole genome shotgun (WGS) entry which is preliminary data.</text>
</comment>
<evidence type="ECO:0000256" key="6">
    <source>
        <dbReference type="ARBA" id="ARBA00023251"/>
    </source>
</evidence>
<dbReference type="Gene3D" id="3.40.50.300">
    <property type="entry name" value="P-loop containing nucleotide triphosphate hydrolases"/>
    <property type="match status" value="1"/>
</dbReference>
<dbReference type="PANTHER" id="PTHR42711:SF5">
    <property type="entry name" value="ABC TRANSPORTER ATP-BINDING PROTEIN NATA"/>
    <property type="match status" value="1"/>
</dbReference>
<evidence type="ECO:0000256" key="1">
    <source>
        <dbReference type="ARBA" id="ARBA00004202"/>
    </source>
</evidence>
<dbReference type="SUPFAM" id="SSF52540">
    <property type="entry name" value="P-loop containing nucleoside triphosphate hydrolases"/>
    <property type="match status" value="1"/>
</dbReference>
<keyword evidence="4" id="KW-0547">Nucleotide-binding</keyword>
<feature type="domain" description="ABC transporter" evidence="7">
    <location>
        <begin position="8"/>
        <end position="244"/>
    </location>
</feature>
<comment type="subcellular location">
    <subcellularLocation>
        <location evidence="1">Cell membrane</location>
        <topology evidence="1">Peripheral membrane protein</topology>
    </subcellularLocation>
</comment>
<proteinExistence type="inferred from homology"/>
<accession>A0ABP9JVT7</accession>
<sequence>MTLTDGGLEARGLVREFTAKDGSVRRAVDGVNLVVRPGELVSVLGPNGAGKTTTVKMLTGLLLPTAGEVLIDGHDVVRSRRRAAMACGFSLGGDTGLYPRLTALQNLEFFGLMYGLRGSRLARRAGELLEEVDLADRSGDLVGSFSRGMKQRLHLARALLHEPSVLILDEPSAGLDPQSAAAMRALVARLTGEGRSILLTTHDMREAEELSSRVVLMKGGRIHVESTAGELRLNAAGRLGHVVSVVFSTAEVPDGIKDCPGAMNIEQDGSAVTLRVSDGAAAVQWVLAAFPGLTTSVAVTPPTLEEVFLDMVAAS</sequence>
<evidence type="ECO:0000259" key="7">
    <source>
        <dbReference type="PROSITE" id="PS50893"/>
    </source>
</evidence>
<dbReference type="Proteomes" id="UP001500124">
    <property type="component" value="Unassembled WGS sequence"/>
</dbReference>
<reference evidence="9" key="1">
    <citation type="journal article" date="2019" name="Int. J. Syst. Evol. Microbiol.">
        <title>The Global Catalogue of Microorganisms (GCM) 10K type strain sequencing project: providing services to taxonomists for standard genome sequencing and annotation.</title>
        <authorList>
            <consortium name="The Broad Institute Genomics Platform"/>
            <consortium name="The Broad Institute Genome Sequencing Center for Infectious Disease"/>
            <person name="Wu L."/>
            <person name="Ma J."/>
        </authorList>
    </citation>
    <scope>NUCLEOTIDE SEQUENCE [LARGE SCALE GENOMIC DNA]</scope>
    <source>
        <strain evidence="9">JCM 18410</strain>
    </source>
</reference>
<evidence type="ECO:0000256" key="2">
    <source>
        <dbReference type="ARBA" id="ARBA00005417"/>
    </source>
</evidence>
<gene>
    <name evidence="8" type="ORF">GCM10023336_07980</name>
</gene>
<dbReference type="GO" id="GO:0005524">
    <property type="term" value="F:ATP binding"/>
    <property type="evidence" value="ECO:0007669"/>
    <property type="project" value="UniProtKB-KW"/>
</dbReference>
<evidence type="ECO:0000256" key="5">
    <source>
        <dbReference type="ARBA" id="ARBA00022840"/>
    </source>
</evidence>
<dbReference type="InterPro" id="IPR027417">
    <property type="entry name" value="P-loop_NTPase"/>
</dbReference>
<keyword evidence="5 8" id="KW-0067">ATP-binding</keyword>
<dbReference type="PROSITE" id="PS50893">
    <property type="entry name" value="ABC_TRANSPORTER_2"/>
    <property type="match status" value="1"/>
</dbReference>
<protein>
    <submittedName>
        <fullName evidence="8">Daunorubicin resistance protein DrrA family ABC transporter ATP-binding protein</fullName>
    </submittedName>
</protein>
<name>A0ABP9JVT7_9ACTN</name>